<comment type="caution">
    <text evidence="2">The sequence shown here is derived from an EMBL/GenBank/DDBJ whole genome shotgun (WGS) entry which is preliminary data.</text>
</comment>
<evidence type="ECO:0000313" key="2">
    <source>
        <dbReference type="EMBL" id="NID05205.1"/>
    </source>
</evidence>
<evidence type="ECO:0000313" key="3">
    <source>
        <dbReference type="Proteomes" id="UP001429601"/>
    </source>
</evidence>
<keyword evidence="3" id="KW-1185">Reference proteome</keyword>
<accession>A0ABX0Q419</accession>
<sequence>MTRKKVRMPNVIRAALALEIFTAACVVTAAAATTWVWKVPEAYQYFAPWIDFLDPTIPLRMWAAPSPQPALREVYYSFGFICYVLPVIFLALRFCFPFRGRMAKKFSVKKRLLSPFLFAFVGIISFGIAVSPMRDTRGLHIASSNVQLILFGWVDPCTCSVIFWVAIFGLWKSFSGR</sequence>
<name>A0ABX0Q419_9GAMM</name>
<dbReference type="EMBL" id="JAAQQR010000004">
    <property type="protein sequence ID" value="NID05205.1"/>
    <property type="molecule type" value="Genomic_DNA"/>
</dbReference>
<gene>
    <name evidence="2" type="ORF">HBF26_09930</name>
</gene>
<protein>
    <submittedName>
        <fullName evidence="2">Uncharacterized protein</fullName>
    </submittedName>
</protein>
<feature type="transmembrane region" description="Helical" evidence="1">
    <location>
        <begin position="150"/>
        <end position="171"/>
    </location>
</feature>
<organism evidence="2 3">
    <name type="scientific">Luteibacter jiangsuensis</name>
    <dbReference type="NCBI Taxonomy" id="637577"/>
    <lineage>
        <taxon>Bacteria</taxon>
        <taxon>Pseudomonadati</taxon>
        <taxon>Pseudomonadota</taxon>
        <taxon>Gammaproteobacteria</taxon>
        <taxon>Lysobacterales</taxon>
        <taxon>Rhodanobacteraceae</taxon>
        <taxon>Luteibacter</taxon>
    </lineage>
</organism>
<proteinExistence type="predicted"/>
<dbReference type="Proteomes" id="UP001429601">
    <property type="component" value="Unassembled WGS sequence"/>
</dbReference>
<keyword evidence="1" id="KW-1133">Transmembrane helix</keyword>
<keyword evidence="1" id="KW-0812">Transmembrane</keyword>
<feature type="transmembrane region" description="Helical" evidence="1">
    <location>
        <begin position="74"/>
        <end position="92"/>
    </location>
</feature>
<evidence type="ECO:0000256" key="1">
    <source>
        <dbReference type="SAM" id="Phobius"/>
    </source>
</evidence>
<keyword evidence="1" id="KW-0472">Membrane</keyword>
<reference evidence="2 3" key="1">
    <citation type="journal article" date="2011" name="Curr. Microbiol.">
        <title>Luteibacter jiangsuensis sp. nov.: a methamidophos-degrading bacterium isolated from a methamidophos-manufacturing factory.</title>
        <authorList>
            <person name="Wang L."/>
            <person name="Wang G.L."/>
            <person name="Li S.P."/>
            <person name="Jiang J.D."/>
        </authorList>
    </citation>
    <scope>NUCLEOTIDE SEQUENCE [LARGE SCALE GENOMIC DNA]</scope>
    <source>
        <strain evidence="2 3">CGMCC 1.10133</strain>
    </source>
</reference>
<dbReference type="RefSeq" id="WP_167125574.1">
    <property type="nucleotide sequence ID" value="NZ_JAAQQR010000004.1"/>
</dbReference>
<feature type="transmembrane region" description="Helical" evidence="1">
    <location>
        <begin position="112"/>
        <end position="130"/>
    </location>
</feature>